<reference evidence="1 2" key="1">
    <citation type="submission" date="2024-01" db="EMBL/GenBank/DDBJ databases">
        <title>A draft genome for a cacao thread blight-causing isolate of Paramarasmius palmivorus.</title>
        <authorList>
            <person name="Baruah I.K."/>
            <person name="Bukari Y."/>
            <person name="Amoako-Attah I."/>
            <person name="Meinhardt L.W."/>
            <person name="Bailey B.A."/>
            <person name="Cohen S.P."/>
        </authorList>
    </citation>
    <scope>NUCLEOTIDE SEQUENCE [LARGE SCALE GENOMIC DNA]</scope>
    <source>
        <strain evidence="1 2">GH-12</strain>
    </source>
</reference>
<accession>A0AAW0CIB6</accession>
<name>A0AAW0CIB6_9AGAR</name>
<evidence type="ECO:0000313" key="2">
    <source>
        <dbReference type="Proteomes" id="UP001383192"/>
    </source>
</evidence>
<protein>
    <submittedName>
        <fullName evidence="1">Uncharacterized protein</fullName>
    </submittedName>
</protein>
<organism evidence="1 2">
    <name type="scientific">Paramarasmius palmivorus</name>
    <dbReference type="NCBI Taxonomy" id="297713"/>
    <lineage>
        <taxon>Eukaryota</taxon>
        <taxon>Fungi</taxon>
        <taxon>Dikarya</taxon>
        <taxon>Basidiomycota</taxon>
        <taxon>Agaricomycotina</taxon>
        <taxon>Agaricomycetes</taxon>
        <taxon>Agaricomycetidae</taxon>
        <taxon>Agaricales</taxon>
        <taxon>Marasmiineae</taxon>
        <taxon>Marasmiaceae</taxon>
        <taxon>Paramarasmius</taxon>
    </lineage>
</organism>
<dbReference type="EMBL" id="JAYKXP010000043">
    <property type="protein sequence ID" value="KAK7038675.1"/>
    <property type="molecule type" value="Genomic_DNA"/>
</dbReference>
<proteinExistence type="predicted"/>
<dbReference type="AlphaFoldDB" id="A0AAW0CIB6"/>
<gene>
    <name evidence="1" type="ORF">VNI00_010559</name>
</gene>
<dbReference type="Proteomes" id="UP001383192">
    <property type="component" value="Unassembled WGS sequence"/>
</dbReference>
<comment type="caution">
    <text evidence="1">The sequence shown here is derived from an EMBL/GenBank/DDBJ whole genome shotgun (WGS) entry which is preliminary data.</text>
</comment>
<evidence type="ECO:0000313" key="1">
    <source>
        <dbReference type="EMBL" id="KAK7038675.1"/>
    </source>
</evidence>
<keyword evidence="2" id="KW-1185">Reference proteome</keyword>
<sequence length="328" mass="36621">MVFIGIDADNLSSAAVCTTFRADGHATLDATPDVVGLLLHAGDRMYVEQFCCISHRSRLNLVASNSVLRGDVPYCTLTLEPTIAHGYHFYSVFTMENSYWALLRQYLRTSTHDLPGRCGRNVIPHIVRYLHDCITNHTTDFLANCSAITGRHRHLPDVRKVDGILQLFALLAIVELDEIIGNRCPVHRRNERQNPGPFHDLLPLVEGIVDVLDSALYVSEKTRPVSIAFNDMWTSFLVQQSVALIVASRSAANPVETPPTVAARILETMGRRSNRIKCGIERLLAGRPCYFGASDMLSLTYDQCVSFKWAFAEQVSRFQLRFEPGGNG</sequence>